<comment type="caution">
    <text evidence="1">The sequence shown here is derived from an EMBL/GenBank/DDBJ whole genome shotgun (WGS) entry which is preliminary data.</text>
</comment>
<keyword evidence="2" id="KW-1185">Reference proteome</keyword>
<reference evidence="1 2" key="1">
    <citation type="submission" date="2024-09" db="EMBL/GenBank/DDBJ databases">
        <authorList>
            <person name="Sun Q."/>
            <person name="Mori K."/>
        </authorList>
    </citation>
    <scope>NUCLEOTIDE SEQUENCE [LARGE SCALE GENOMIC DNA]</scope>
    <source>
        <strain evidence="1 2">TISTR 2452</strain>
    </source>
</reference>
<evidence type="ECO:0000313" key="1">
    <source>
        <dbReference type="EMBL" id="MFB9330518.1"/>
    </source>
</evidence>
<dbReference type="InterPro" id="IPR024992">
    <property type="entry name" value="DUF3891"/>
</dbReference>
<dbReference type="RefSeq" id="WP_377501815.1">
    <property type="nucleotide sequence ID" value="NZ_JBHMDO010000048.1"/>
</dbReference>
<dbReference type="Pfam" id="PF13030">
    <property type="entry name" value="DUF3891"/>
    <property type="match status" value="1"/>
</dbReference>
<dbReference type="Proteomes" id="UP001589747">
    <property type="component" value="Unassembled WGS sequence"/>
</dbReference>
<accession>A0ABV5KZ60</accession>
<gene>
    <name evidence="1" type="ORF">ACFFSY_31635</name>
</gene>
<evidence type="ECO:0000313" key="2">
    <source>
        <dbReference type="Proteomes" id="UP001589747"/>
    </source>
</evidence>
<proteinExistence type="predicted"/>
<dbReference type="EMBL" id="JBHMDO010000048">
    <property type="protein sequence ID" value="MFB9330518.1"/>
    <property type="molecule type" value="Genomic_DNA"/>
</dbReference>
<protein>
    <submittedName>
        <fullName evidence="1">DUF3891 family protein</fullName>
    </submittedName>
</protein>
<name>A0ABV5KZ60_9BACL</name>
<organism evidence="1 2">
    <name type="scientific">Paenibacillus aurantiacus</name>
    <dbReference type="NCBI Taxonomy" id="1936118"/>
    <lineage>
        <taxon>Bacteria</taxon>
        <taxon>Bacillati</taxon>
        <taxon>Bacillota</taxon>
        <taxon>Bacilli</taxon>
        <taxon>Bacillales</taxon>
        <taxon>Paenibacillaceae</taxon>
        <taxon>Paenibacillus</taxon>
    </lineage>
</organism>
<sequence>MIVYEKEETFILIAQQDHARISGDLMAAWQEELLGERVSDVIQAAYEHDRSWTLLDMDPIWNDAAGRPYSFRDYPPNIRFLHYRLGIDELELVNPYAALLSSLLYTMLAEKADTPESRAFASRERGRQTSVQAELGLNLEALHYHLGALVLCDELSLFLCMEPPGTPTRQYEWFAGGFAHPQPCGTGGKRIKAQWQGNHVVELSEGPFARPADTVITYKEVVKSEAKKQGILAAYKLAELKRHRVRLQLGVSP</sequence>